<dbReference type="GeneID" id="25037461"/>
<dbReference type="OMA" id="YFYDGII"/>
<dbReference type="HOGENOM" id="CLU_482466_0_0_1"/>
<evidence type="ECO:0000256" key="3">
    <source>
        <dbReference type="ARBA" id="ARBA00022490"/>
    </source>
</evidence>
<dbReference type="GO" id="GO:0007020">
    <property type="term" value="P:microtubule nucleation"/>
    <property type="evidence" value="ECO:0007669"/>
    <property type="project" value="UniProtKB-ARBA"/>
</dbReference>
<sequence length="565" mass="65357">MLHELLLFLAGYDSGLFLIDNETLNLHPSLQALHPGERHLLLEIGSLAVERRKTAGLLQHPNSWFSQSNNAFHRSFYMFVEEILRSFDETLADLEQKILMRDSSFVGSEKFVSLTQVEAHLSSWKHTFPDVFLIATTVLQYQTAYSIFRSLELLLMQSSRLDFKQLISKIQVCLQRVWLNHFIEYLVTDFREDYGYLSISPEVNESDGHVLVPFMDMASAKNALFTRVCMLKAKSMLIDVYANLLKQFYAESKALEFPISQSSLKGTIDALYTLVSRSIVFKMASVGRLVDLTMMLEMIMLQEDTDVLTTIMKKLFEFDTNPSPRTIQNPEEYFPTVLRNTISDMDLDSLYGDCISSLHLKKSSEVTNPNISLKGNPIYLAVSLQWPYNMFIDKSIQRDYSRLWGFLGALQVNIMDIKSFSYQRKALVHGHNRYPWKSLWLTLWFLSSLQYYFYDGIIRPSYKVLREKIVEYGKGGILKMQEYSRLHLTAFDYISKMVFIKDKRFLILLTSIYDEVSKVHYQEVSEETCALVVLVNQCIQHIREIENDPSLDNSPLSALLLQLGV</sequence>
<reference evidence="7 8" key="1">
    <citation type="journal article" date="2011" name="Science">
        <title>Comparative functional genomics of the fission yeasts.</title>
        <authorList>
            <person name="Rhind N."/>
            <person name="Chen Z."/>
            <person name="Yassour M."/>
            <person name="Thompson D.A."/>
            <person name="Haas B.J."/>
            <person name="Habib N."/>
            <person name="Wapinski I."/>
            <person name="Roy S."/>
            <person name="Lin M.F."/>
            <person name="Heiman D.I."/>
            <person name="Young S.K."/>
            <person name="Furuya K."/>
            <person name="Guo Y."/>
            <person name="Pidoux A."/>
            <person name="Chen H.M."/>
            <person name="Robbertse B."/>
            <person name="Goldberg J.M."/>
            <person name="Aoki K."/>
            <person name="Bayne E.H."/>
            <person name="Berlin A.M."/>
            <person name="Desjardins C.A."/>
            <person name="Dobbs E."/>
            <person name="Dukaj L."/>
            <person name="Fan L."/>
            <person name="FitzGerald M.G."/>
            <person name="French C."/>
            <person name="Gujja S."/>
            <person name="Hansen K."/>
            <person name="Keifenheim D."/>
            <person name="Levin J.Z."/>
            <person name="Mosher R.A."/>
            <person name="Mueller C.A."/>
            <person name="Pfiffner J."/>
            <person name="Priest M."/>
            <person name="Russ C."/>
            <person name="Smialowska A."/>
            <person name="Swoboda P."/>
            <person name="Sykes S.M."/>
            <person name="Vaughn M."/>
            <person name="Vengrova S."/>
            <person name="Yoder R."/>
            <person name="Zeng Q."/>
            <person name="Allshire R."/>
            <person name="Baulcombe D."/>
            <person name="Birren B.W."/>
            <person name="Brown W."/>
            <person name="Ekwall K."/>
            <person name="Kellis M."/>
            <person name="Leatherwood J."/>
            <person name="Levin H."/>
            <person name="Margalit H."/>
            <person name="Martienssen R."/>
            <person name="Nieduszynski C.A."/>
            <person name="Spatafora J.W."/>
            <person name="Friedman N."/>
            <person name="Dalgaard J.Z."/>
            <person name="Baumann P."/>
            <person name="Niki H."/>
            <person name="Regev A."/>
            <person name="Nusbaum C."/>
        </authorList>
    </citation>
    <scope>NUCLEOTIDE SEQUENCE [LARGE SCALE GENOMIC DNA]</scope>
    <source>
        <strain evidence="8">OY26 / ATCC MYA-4695 / CBS 11777 / NBRC 106824 / NRRL Y48691</strain>
    </source>
</reference>
<evidence type="ECO:0000259" key="6">
    <source>
        <dbReference type="Pfam" id="PF04130"/>
    </source>
</evidence>
<keyword evidence="3" id="KW-0963">Cytoplasm</keyword>
<accession>S9W510</accession>
<protein>
    <submittedName>
        <fullName evidence="7">Gamma tubulin complex subunit Gfh1</fullName>
    </submittedName>
</protein>
<evidence type="ECO:0000313" key="7">
    <source>
        <dbReference type="EMBL" id="EPY53624.1"/>
    </source>
</evidence>
<keyword evidence="5" id="KW-0206">Cytoskeleton</keyword>
<dbReference type="eggNOG" id="KOG2065">
    <property type="taxonomic scope" value="Eukaryota"/>
</dbReference>
<dbReference type="EMBL" id="KE546988">
    <property type="protein sequence ID" value="EPY53624.1"/>
    <property type="molecule type" value="Genomic_DNA"/>
</dbReference>
<dbReference type="Proteomes" id="UP000015464">
    <property type="component" value="Unassembled WGS sequence"/>
</dbReference>
<comment type="similarity">
    <text evidence="2">Belongs to the TUBGCP family.</text>
</comment>
<name>S9W510_SCHCR</name>
<dbReference type="RefSeq" id="XP_013021255.1">
    <property type="nucleotide sequence ID" value="XM_013165801.1"/>
</dbReference>
<evidence type="ECO:0000256" key="4">
    <source>
        <dbReference type="ARBA" id="ARBA00022701"/>
    </source>
</evidence>
<evidence type="ECO:0000313" key="8">
    <source>
        <dbReference type="Proteomes" id="UP000015464"/>
    </source>
</evidence>
<evidence type="ECO:0000256" key="2">
    <source>
        <dbReference type="ARBA" id="ARBA00010337"/>
    </source>
</evidence>
<dbReference type="GO" id="GO:0005816">
    <property type="term" value="C:spindle pole body"/>
    <property type="evidence" value="ECO:0007669"/>
    <property type="project" value="UniProtKB-ARBA"/>
</dbReference>
<dbReference type="AlphaFoldDB" id="S9W510"/>
<proteinExistence type="inferred from homology"/>
<organism evidence="7 8">
    <name type="scientific">Schizosaccharomyces cryophilus (strain OY26 / ATCC MYA-4695 / CBS 11777 / NBRC 106824 / NRRL Y48691)</name>
    <name type="common">Fission yeast</name>
    <dbReference type="NCBI Taxonomy" id="653667"/>
    <lineage>
        <taxon>Eukaryota</taxon>
        <taxon>Fungi</taxon>
        <taxon>Dikarya</taxon>
        <taxon>Ascomycota</taxon>
        <taxon>Taphrinomycotina</taxon>
        <taxon>Schizosaccharomycetes</taxon>
        <taxon>Schizosaccharomycetales</taxon>
        <taxon>Schizosaccharomycetaceae</taxon>
        <taxon>Schizosaccharomyces</taxon>
    </lineage>
</organism>
<evidence type="ECO:0000256" key="1">
    <source>
        <dbReference type="ARBA" id="ARBA00004245"/>
    </source>
</evidence>
<dbReference type="Pfam" id="PF04130">
    <property type="entry name" value="GCP_C_terminal"/>
    <property type="match status" value="1"/>
</dbReference>
<dbReference type="GO" id="GO:0000930">
    <property type="term" value="C:gamma-tubulin complex"/>
    <property type="evidence" value="ECO:0007669"/>
    <property type="project" value="UniProtKB-ARBA"/>
</dbReference>
<dbReference type="InterPro" id="IPR040457">
    <property type="entry name" value="GCP_C"/>
</dbReference>
<gene>
    <name evidence="7" type="ORF">SPOG_03142</name>
</gene>
<feature type="domain" description="Gamma tubulin complex component C-terminal" evidence="6">
    <location>
        <begin position="299"/>
        <end position="518"/>
    </location>
</feature>
<comment type="subcellular location">
    <subcellularLocation>
        <location evidence="1">Cytoplasm</location>
        <location evidence="1">Cytoskeleton</location>
    </subcellularLocation>
</comment>
<evidence type="ECO:0000256" key="5">
    <source>
        <dbReference type="ARBA" id="ARBA00023212"/>
    </source>
</evidence>
<keyword evidence="8" id="KW-1185">Reference proteome</keyword>
<dbReference type="InterPro" id="IPR042241">
    <property type="entry name" value="GCP_C_sf"/>
</dbReference>
<keyword evidence="4" id="KW-0493">Microtubule</keyword>
<dbReference type="STRING" id="653667.S9W510"/>
<dbReference type="GO" id="GO:0005874">
    <property type="term" value="C:microtubule"/>
    <property type="evidence" value="ECO:0007669"/>
    <property type="project" value="UniProtKB-KW"/>
</dbReference>
<dbReference type="Gene3D" id="1.20.120.1900">
    <property type="entry name" value="Gamma-tubulin complex, C-terminal domain"/>
    <property type="match status" value="1"/>
</dbReference>
<dbReference type="OrthoDB" id="78652at2759"/>
<dbReference type="GO" id="GO:0043015">
    <property type="term" value="F:gamma-tubulin binding"/>
    <property type="evidence" value="ECO:0007669"/>
    <property type="project" value="InterPro"/>
</dbReference>